<dbReference type="PANTHER" id="PTHR33710">
    <property type="entry name" value="BNAC02G09200D PROTEIN"/>
    <property type="match status" value="1"/>
</dbReference>
<organism evidence="1">
    <name type="scientific">Ananas comosus var. bracteatus</name>
    <name type="common">red pineapple</name>
    <dbReference type="NCBI Taxonomy" id="296719"/>
    <lineage>
        <taxon>Eukaryota</taxon>
        <taxon>Viridiplantae</taxon>
        <taxon>Streptophyta</taxon>
        <taxon>Embryophyta</taxon>
        <taxon>Tracheophyta</taxon>
        <taxon>Spermatophyta</taxon>
        <taxon>Magnoliopsida</taxon>
        <taxon>Liliopsida</taxon>
        <taxon>Poales</taxon>
        <taxon>Bromeliaceae</taxon>
        <taxon>Bromelioideae</taxon>
        <taxon>Ananas</taxon>
    </lineage>
</organism>
<accession>A0A6V7PRW1</accession>
<gene>
    <name evidence="1" type="ORF">CB5_LOCUS16654</name>
</gene>
<dbReference type="Gene3D" id="3.60.10.10">
    <property type="entry name" value="Endonuclease/exonuclease/phosphatase"/>
    <property type="match status" value="1"/>
</dbReference>
<evidence type="ECO:0008006" key="2">
    <source>
        <dbReference type="Google" id="ProtNLM"/>
    </source>
</evidence>
<evidence type="ECO:0000313" key="1">
    <source>
        <dbReference type="EMBL" id="CAD1833443.1"/>
    </source>
</evidence>
<dbReference type="SUPFAM" id="SSF56219">
    <property type="entry name" value="DNase I-like"/>
    <property type="match status" value="1"/>
</dbReference>
<dbReference type="EMBL" id="LR862151">
    <property type="protein sequence ID" value="CAD1833443.1"/>
    <property type="molecule type" value="Genomic_DNA"/>
</dbReference>
<name>A0A6V7PRW1_ANACO</name>
<sequence length="149" mass="17364">MYTTQLLGTVRTKEDFFAEVAHLNECCKGLWAVCGDFNNTRSQDERRGKMWSHRAMNLFNDLINELALIELPMANQSYTWSNMQRNPILAKLDRFLISTEWEQEFPLSKVKALPRVISDHCPILLSVERTARRKRSFTLRTLGLTIRTS</sequence>
<dbReference type="PANTHER" id="PTHR33710:SF71">
    <property type="entry name" value="ENDONUCLEASE_EXONUCLEASE_PHOSPHATASE DOMAIN-CONTAINING PROTEIN"/>
    <property type="match status" value="1"/>
</dbReference>
<proteinExistence type="predicted"/>
<dbReference type="AlphaFoldDB" id="A0A6V7PRW1"/>
<protein>
    <recommendedName>
        <fullName evidence="2">Endonuclease/exonuclease/phosphatase domain-containing protein</fullName>
    </recommendedName>
</protein>
<dbReference type="InterPro" id="IPR036691">
    <property type="entry name" value="Endo/exonu/phosph_ase_sf"/>
</dbReference>
<reference evidence="1" key="1">
    <citation type="submission" date="2020-07" db="EMBL/GenBank/DDBJ databases">
        <authorList>
            <person name="Lin J."/>
        </authorList>
    </citation>
    <scope>NUCLEOTIDE SEQUENCE</scope>
</reference>